<gene>
    <name evidence="16" type="ORF">O3M35_002762</name>
</gene>
<dbReference type="CDD" id="cd16615">
    <property type="entry name" value="RING-HC_ZNF598"/>
    <property type="match status" value="1"/>
</dbReference>
<dbReference type="Pfam" id="PF23202">
    <property type="entry name" value="PAH_ZNF598"/>
    <property type="match status" value="1"/>
</dbReference>
<dbReference type="InterPro" id="IPR059042">
    <property type="entry name" value="Znf_C2H2_ZNF598"/>
</dbReference>
<evidence type="ECO:0000313" key="17">
    <source>
        <dbReference type="Proteomes" id="UP001461498"/>
    </source>
</evidence>
<evidence type="ECO:0000256" key="13">
    <source>
        <dbReference type="SAM" id="MobiDB-lite"/>
    </source>
</evidence>
<dbReference type="EC" id="2.3.2.27" evidence="4"/>
<dbReference type="Gene3D" id="3.30.40.10">
    <property type="entry name" value="Zinc/RING finger domain, C3HC4 (zinc finger)"/>
    <property type="match status" value="1"/>
</dbReference>
<keyword evidence="8" id="KW-0479">Metal-binding</keyword>
<proteinExistence type="inferred from homology"/>
<keyword evidence="9 12" id="KW-0863">Zinc-finger</keyword>
<feature type="region of interest" description="Disordered" evidence="13">
    <location>
        <begin position="334"/>
        <end position="357"/>
    </location>
</feature>
<reference evidence="16 17" key="1">
    <citation type="submission" date="2022-12" db="EMBL/GenBank/DDBJ databases">
        <title>Chromosome-level genome assembly of true bugs.</title>
        <authorList>
            <person name="Ma L."/>
            <person name="Li H."/>
        </authorList>
    </citation>
    <scope>NUCLEOTIDE SEQUENCE [LARGE SCALE GENOMIC DNA]</scope>
    <source>
        <strain evidence="16">Lab_2022b</strain>
    </source>
</reference>
<dbReference type="GO" id="GO:0005737">
    <property type="term" value="C:cytoplasm"/>
    <property type="evidence" value="ECO:0007669"/>
    <property type="project" value="UniProtKB-SubCell"/>
</dbReference>
<comment type="catalytic activity">
    <reaction evidence="1">
        <text>S-ubiquitinyl-[E2 ubiquitin-conjugating enzyme]-L-cysteine + [acceptor protein]-L-lysine = [E2 ubiquitin-conjugating enzyme]-L-cysteine + N(6)-ubiquitinyl-[acceptor protein]-L-lysine.</text>
        <dbReference type="EC" id="2.3.2.27"/>
    </reaction>
</comment>
<feature type="domain" description="RING-type" evidence="14">
    <location>
        <begin position="15"/>
        <end position="55"/>
    </location>
</feature>
<accession>A0AAW1CN76</accession>
<dbReference type="PROSITE" id="PS50089">
    <property type="entry name" value="ZF_RING_2"/>
    <property type="match status" value="1"/>
</dbReference>
<feature type="compositionally biased region" description="Polar residues" evidence="13">
    <location>
        <begin position="509"/>
        <end position="524"/>
    </location>
</feature>
<dbReference type="InterPro" id="IPR001841">
    <property type="entry name" value="Znf_RING"/>
</dbReference>
<dbReference type="PANTHER" id="PTHR22938">
    <property type="entry name" value="ZINC FINGER PROTEIN 598"/>
    <property type="match status" value="1"/>
</dbReference>
<feature type="compositionally biased region" description="Low complexity" evidence="13">
    <location>
        <begin position="541"/>
        <end position="555"/>
    </location>
</feature>
<dbReference type="Pfam" id="PF23230">
    <property type="entry name" value="zf-C2H2_13"/>
    <property type="match status" value="1"/>
</dbReference>
<dbReference type="PROSITE" id="PS00028">
    <property type="entry name" value="ZINC_FINGER_C2H2_1"/>
    <property type="match status" value="2"/>
</dbReference>
<sequence length="920" mass="101769">MASKKEESVETSNTCVVCFKGVDIYSIGQCDHPVCFECSTRMRVLCRQNECPICRQEMPKVIFTKNVRPFNSMQCNNNLIDVKFKIHFETEAEAKAFEALLAHECPKCKKVFATFTPLRDHVRRTHNLNYCDLCVENLKILSRERRCYTRQELATHRRVGDVDDRSHRGHPLCEFCDTRYMDNDELYRHLRRDHLFCHFCDADGLHQYYSSYDFLREHFRNEHYLCEEGDCYNEKFTAVFRTDIDLKAHKTTAHGKGLGKAGLKQARTLDIEFTLAPRPRPIPRSRQYNREEESDAAGAVGGSIQEETSSGQDKNHVFAAQINTDCIEEFPSLGGSSVPSTVTSTAASTSGRNTASSVIRRGGARLYDDDFPALGPDTTQVSLKVNSERPLAVHNQSTASSQTRSSSTNVSIQVNHPRFTTTVTSHNTYNYHFPALDTGVTVGPTATSTSVHWTSKRSSENKSLSTSHSSQHHHQPNVTTTASSGHDPPPGLEAFPALLCLSKNKSSQLDNQTLSSTNDTSCEPSVTTVNSKNKKKKSKSKNINSNVSNEQNSVNKDTNNTAKKKQNNFESKSGDDSVATNSKKKAKENLLNTNNNNEIGSSINANTVNNNNNNSNNNRKVLKSAKVENAKANQTNQKKKEDSAGKTSVNKEKTSAGSSTIEKKKESRSKRSSETSRTAGGAALPMELGDEPFPALGNATTVPPGFEPKWQIKRAPPGLEKCSSASGITTAPVAPPGFNHLNGFPPLAAELDATNKANYITPPDFAKRNNVLVTKMTSALGPESLELFKQISFSFRSGNLPANEYYSSCRKIMGPNTFSQLFPELLALLPDIDKQQELWSVYKSEFGKEDVSGVSAPVKTKKGATANTSSALEVCATCYQVVSTSDLRDHLTFHALDNHFPVLDSSHNNTYNNNAWIQHK</sequence>
<evidence type="ECO:0000259" key="15">
    <source>
        <dbReference type="PROSITE" id="PS50157"/>
    </source>
</evidence>
<dbReference type="Pfam" id="PF25447">
    <property type="entry name" value="RING_ZNF598"/>
    <property type="match status" value="1"/>
</dbReference>
<comment type="similarity">
    <text evidence="11">Belongs to the ZNF598/HEL2 family.</text>
</comment>
<comment type="subcellular location">
    <subcellularLocation>
        <location evidence="2">Cytoplasm</location>
    </subcellularLocation>
</comment>
<dbReference type="SMART" id="SM00355">
    <property type="entry name" value="ZnF_C2H2"/>
    <property type="match status" value="5"/>
</dbReference>
<dbReference type="PROSITE" id="PS50157">
    <property type="entry name" value="ZINC_FINGER_C2H2_2"/>
    <property type="match status" value="1"/>
</dbReference>
<feature type="compositionally biased region" description="Low complexity" evidence="13">
    <location>
        <begin position="397"/>
        <end position="411"/>
    </location>
</feature>
<dbReference type="InterPro" id="IPR013087">
    <property type="entry name" value="Znf_C2H2_type"/>
</dbReference>
<organism evidence="16 17">
    <name type="scientific">Rhynocoris fuscipes</name>
    <dbReference type="NCBI Taxonomy" id="488301"/>
    <lineage>
        <taxon>Eukaryota</taxon>
        <taxon>Metazoa</taxon>
        <taxon>Ecdysozoa</taxon>
        <taxon>Arthropoda</taxon>
        <taxon>Hexapoda</taxon>
        <taxon>Insecta</taxon>
        <taxon>Pterygota</taxon>
        <taxon>Neoptera</taxon>
        <taxon>Paraneoptera</taxon>
        <taxon>Hemiptera</taxon>
        <taxon>Heteroptera</taxon>
        <taxon>Panheteroptera</taxon>
        <taxon>Cimicomorpha</taxon>
        <taxon>Reduviidae</taxon>
        <taxon>Harpactorinae</taxon>
        <taxon>Harpactorini</taxon>
        <taxon>Rhynocoris</taxon>
    </lineage>
</organism>
<evidence type="ECO:0000256" key="3">
    <source>
        <dbReference type="ARBA" id="ARBA00004906"/>
    </source>
</evidence>
<dbReference type="GO" id="GO:0072344">
    <property type="term" value="P:rescue of stalled ribosome"/>
    <property type="evidence" value="ECO:0007669"/>
    <property type="project" value="InterPro"/>
</dbReference>
<dbReference type="InterPro" id="IPR013083">
    <property type="entry name" value="Znf_RING/FYVE/PHD"/>
</dbReference>
<evidence type="ECO:0000256" key="11">
    <source>
        <dbReference type="ARBA" id="ARBA00035113"/>
    </source>
</evidence>
<feature type="region of interest" description="Disordered" evidence="13">
    <location>
        <begin position="274"/>
        <end position="314"/>
    </location>
</feature>
<keyword evidence="7" id="KW-0808">Transferase</keyword>
<dbReference type="InterPro" id="IPR057634">
    <property type="entry name" value="PAH_ZNF598/HEL2"/>
</dbReference>
<dbReference type="InterPro" id="IPR044288">
    <property type="entry name" value="ZNF598/HEL2"/>
</dbReference>
<evidence type="ECO:0000256" key="6">
    <source>
        <dbReference type="ARBA" id="ARBA00022553"/>
    </source>
</evidence>
<evidence type="ECO:0000256" key="4">
    <source>
        <dbReference type="ARBA" id="ARBA00012483"/>
    </source>
</evidence>
<feature type="compositionally biased region" description="Low complexity" evidence="13">
    <location>
        <begin position="334"/>
        <end position="350"/>
    </location>
</feature>
<feature type="region of interest" description="Disordered" evidence="13">
    <location>
        <begin position="509"/>
        <end position="687"/>
    </location>
</feature>
<dbReference type="PANTHER" id="PTHR22938:SF0">
    <property type="entry name" value="E3 UBIQUITIN-PROTEIN LIGASE ZNF598"/>
    <property type="match status" value="1"/>
</dbReference>
<evidence type="ECO:0000256" key="9">
    <source>
        <dbReference type="ARBA" id="ARBA00022771"/>
    </source>
</evidence>
<feature type="compositionally biased region" description="Low complexity" evidence="13">
    <location>
        <begin position="589"/>
        <end position="618"/>
    </location>
</feature>
<keyword evidence="10" id="KW-0862">Zinc</keyword>
<feature type="domain" description="C2H2-type" evidence="15">
    <location>
        <begin position="103"/>
        <end position="126"/>
    </location>
</feature>
<evidence type="ECO:0000256" key="1">
    <source>
        <dbReference type="ARBA" id="ARBA00000900"/>
    </source>
</evidence>
<dbReference type="InterPro" id="IPR041888">
    <property type="entry name" value="RING-HC_ZNF598/HEL2"/>
</dbReference>
<dbReference type="InterPro" id="IPR056437">
    <property type="entry name" value="Znf-C2H2_ZNF598/HEL2"/>
</dbReference>
<dbReference type="GO" id="GO:0016567">
    <property type="term" value="P:protein ubiquitination"/>
    <property type="evidence" value="ECO:0007669"/>
    <property type="project" value="TreeGrafter"/>
</dbReference>
<evidence type="ECO:0000259" key="14">
    <source>
        <dbReference type="PROSITE" id="PS50089"/>
    </source>
</evidence>
<dbReference type="Pfam" id="PF23208">
    <property type="entry name" value="zf_C2H2_ZNF598"/>
    <property type="match status" value="1"/>
</dbReference>
<keyword evidence="5" id="KW-0963">Cytoplasm</keyword>
<keyword evidence="17" id="KW-1185">Reference proteome</keyword>
<dbReference type="AlphaFoldDB" id="A0AAW1CN76"/>
<dbReference type="GO" id="GO:0008270">
    <property type="term" value="F:zinc ion binding"/>
    <property type="evidence" value="ECO:0007669"/>
    <property type="project" value="UniProtKB-KW"/>
</dbReference>
<protein>
    <recommendedName>
        <fullName evidence="4">RING-type E3 ubiquitin transferase</fullName>
        <ecNumber evidence="4">2.3.2.27</ecNumber>
    </recommendedName>
</protein>
<evidence type="ECO:0000256" key="10">
    <source>
        <dbReference type="ARBA" id="ARBA00022833"/>
    </source>
</evidence>
<dbReference type="Proteomes" id="UP001461498">
    <property type="component" value="Unassembled WGS sequence"/>
</dbReference>
<dbReference type="EMBL" id="JAPXFL010000011">
    <property type="protein sequence ID" value="KAK9499792.1"/>
    <property type="molecule type" value="Genomic_DNA"/>
</dbReference>
<comment type="caution">
    <text evidence="16">The sequence shown here is derived from an EMBL/GenBank/DDBJ whole genome shotgun (WGS) entry which is preliminary data.</text>
</comment>
<dbReference type="GO" id="GO:0061630">
    <property type="term" value="F:ubiquitin protein ligase activity"/>
    <property type="evidence" value="ECO:0007669"/>
    <property type="project" value="UniProtKB-EC"/>
</dbReference>
<keyword evidence="6" id="KW-0597">Phosphoprotein</keyword>
<evidence type="ECO:0000256" key="8">
    <source>
        <dbReference type="ARBA" id="ARBA00022723"/>
    </source>
</evidence>
<evidence type="ECO:0000256" key="2">
    <source>
        <dbReference type="ARBA" id="ARBA00004496"/>
    </source>
</evidence>
<name>A0AAW1CN76_9HEMI</name>
<evidence type="ECO:0000256" key="7">
    <source>
        <dbReference type="ARBA" id="ARBA00022679"/>
    </source>
</evidence>
<feature type="compositionally biased region" description="Basic and acidic residues" evidence="13">
    <location>
        <begin position="638"/>
        <end position="654"/>
    </location>
</feature>
<feature type="region of interest" description="Disordered" evidence="13">
    <location>
        <begin position="387"/>
        <end position="413"/>
    </location>
</feature>
<feature type="region of interest" description="Disordered" evidence="13">
    <location>
        <begin position="451"/>
        <end position="494"/>
    </location>
</feature>
<dbReference type="SUPFAM" id="SSF57850">
    <property type="entry name" value="RING/U-box"/>
    <property type="match status" value="1"/>
</dbReference>
<comment type="pathway">
    <text evidence="3">Protein modification; protein ubiquitination.</text>
</comment>
<evidence type="ECO:0000256" key="5">
    <source>
        <dbReference type="ARBA" id="ARBA00022490"/>
    </source>
</evidence>
<evidence type="ECO:0000313" key="16">
    <source>
        <dbReference type="EMBL" id="KAK9499792.1"/>
    </source>
</evidence>
<feature type="compositionally biased region" description="Basic and acidic residues" evidence="13">
    <location>
        <begin position="661"/>
        <end position="674"/>
    </location>
</feature>
<dbReference type="GO" id="GO:0043022">
    <property type="term" value="F:ribosome binding"/>
    <property type="evidence" value="ECO:0007669"/>
    <property type="project" value="TreeGrafter"/>
</dbReference>
<evidence type="ECO:0000256" key="12">
    <source>
        <dbReference type="PROSITE-ProRule" id="PRU00042"/>
    </source>
</evidence>